<evidence type="ECO:0000313" key="1">
    <source>
        <dbReference type="EMBL" id="PJC01613.1"/>
    </source>
</evidence>
<evidence type="ECO:0000313" key="2">
    <source>
        <dbReference type="Proteomes" id="UP000231232"/>
    </source>
</evidence>
<name>A0A2H9RDG8_HUBC1</name>
<protein>
    <submittedName>
        <fullName evidence="1">Uncharacterized protein</fullName>
    </submittedName>
</protein>
<reference evidence="2" key="1">
    <citation type="submission" date="2017-09" db="EMBL/GenBank/DDBJ databases">
        <title>Depth-based differentiation of microbial function through sediment-hosted aquifers and enrichment of novel symbionts in the deep terrestrial subsurface.</title>
        <authorList>
            <person name="Probst A.J."/>
            <person name="Ladd B."/>
            <person name="Jarett J.K."/>
            <person name="Geller-Mcgrath D.E."/>
            <person name="Sieber C.M.K."/>
            <person name="Emerson J.B."/>
            <person name="Anantharaman K."/>
            <person name="Thomas B.C."/>
            <person name="Malmstrom R."/>
            <person name="Stieglmeier M."/>
            <person name="Klingl A."/>
            <person name="Woyke T."/>
            <person name="Ryan C.M."/>
            <person name="Banfield J.F."/>
        </authorList>
    </citation>
    <scope>NUCLEOTIDE SEQUENCE [LARGE SCALE GENOMIC DNA]</scope>
</reference>
<organism evidence="1 2">
    <name type="scientific">Huberarchaeum crystalense</name>
    <dbReference type="NCBI Taxonomy" id="2014257"/>
    <lineage>
        <taxon>Archaea</taxon>
        <taxon>Candidatus Huberarchaeota</taxon>
        <taxon>Candidatus Huberarchaeia</taxon>
        <taxon>Candidatus Huberarchaeales</taxon>
        <taxon>Candidatus Huberarchaeaceae</taxon>
        <taxon>Candidatus Huberarchaeum</taxon>
    </lineage>
</organism>
<dbReference type="Proteomes" id="UP000231232">
    <property type="component" value="Unassembled WGS sequence"/>
</dbReference>
<sequence>MLESIINTKDHRYVRLYHGKNVYDIDYPSQTSVEEGEESPRLQLGYHDRWGGNDQKSVWIDKVILTDDETI</sequence>
<dbReference type="EMBL" id="PFSX01000018">
    <property type="protein sequence ID" value="PJC01613.1"/>
    <property type="molecule type" value="Genomic_DNA"/>
</dbReference>
<comment type="caution">
    <text evidence="1">The sequence shown here is derived from an EMBL/GenBank/DDBJ whole genome shotgun (WGS) entry which is preliminary data.</text>
</comment>
<dbReference type="AlphaFoldDB" id="A0A2H9RDG8"/>
<proteinExistence type="predicted"/>
<gene>
    <name evidence="1" type="ORF">CO072_00650</name>
</gene>
<accession>A0A2H9RDG8</accession>